<accession>A0A918KHI1</accession>
<keyword evidence="3" id="KW-1185">Reference proteome</keyword>
<reference evidence="2" key="2">
    <citation type="submission" date="2020-09" db="EMBL/GenBank/DDBJ databases">
        <authorList>
            <person name="Sun Q."/>
            <person name="Ohkuma M."/>
        </authorList>
    </citation>
    <scope>NUCLEOTIDE SEQUENCE</scope>
    <source>
        <strain evidence="2">JCM 4790</strain>
    </source>
</reference>
<evidence type="ECO:0000256" key="1">
    <source>
        <dbReference type="SAM" id="MobiDB-lite"/>
    </source>
</evidence>
<evidence type="ECO:0000313" key="3">
    <source>
        <dbReference type="Proteomes" id="UP000619244"/>
    </source>
</evidence>
<feature type="region of interest" description="Disordered" evidence="1">
    <location>
        <begin position="1"/>
        <end position="38"/>
    </location>
</feature>
<dbReference type="Proteomes" id="UP000619244">
    <property type="component" value="Unassembled WGS sequence"/>
</dbReference>
<comment type="caution">
    <text evidence="2">The sequence shown here is derived from an EMBL/GenBank/DDBJ whole genome shotgun (WGS) entry which is preliminary data.</text>
</comment>
<evidence type="ECO:0000313" key="2">
    <source>
        <dbReference type="EMBL" id="GGX62820.1"/>
    </source>
</evidence>
<gene>
    <name evidence="2" type="ORF">GCM10010358_16510</name>
</gene>
<protein>
    <submittedName>
        <fullName evidence="2">Uncharacterized protein</fullName>
    </submittedName>
</protein>
<dbReference type="EMBL" id="BMVU01000004">
    <property type="protein sequence ID" value="GGX62820.1"/>
    <property type="molecule type" value="Genomic_DNA"/>
</dbReference>
<name>A0A918KHI1_9ACTN</name>
<dbReference type="RefSeq" id="WP_190189497.1">
    <property type="nucleotide sequence ID" value="NZ_BMVU01000004.1"/>
</dbReference>
<proteinExistence type="predicted"/>
<reference evidence="2" key="1">
    <citation type="journal article" date="2014" name="Int. J. Syst. Evol. Microbiol.">
        <title>Complete genome sequence of Corynebacterium casei LMG S-19264T (=DSM 44701T), isolated from a smear-ripened cheese.</title>
        <authorList>
            <consortium name="US DOE Joint Genome Institute (JGI-PGF)"/>
            <person name="Walter F."/>
            <person name="Albersmeier A."/>
            <person name="Kalinowski J."/>
            <person name="Ruckert C."/>
        </authorList>
    </citation>
    <scope>NUCLEOTIDE SEQUENCE</scope>
    <source>
        <strain evidence="2">JCM 4790</strain>
    </source>
</reference>
<organism evidence="2 3">
    <name type="scientific">Streptomyces minutiscleroticus</name>
    <dbReference type="NCBI Taxonomy" id="68238"/>
    <lineage>
        <taxon>Bacteria</taxon>
        <taxon>Bacillati</taxon>
        <taxon>Actinomycetota</taxon>
        <taxon>Actinomycetes</taxon>
        <taxon>Kitasatosporales</taxon>
        <taxon>Streptomycetaceae</taxon>
        <taxon>Streptomyces</taxon>
    </lineage>
</organism>
<dbReference type="AlphaFoldDB" id="A0A918KHI1"/>
<sequence>MSAEGTDGPGVLRPLPWREPDGRTAYVITDPGRPGPVPRRADVTDAVHLEMASVLLGHVGRLADEAGPEELRHMVTELTRSLTDTLRIASRARP</sequence>